<proteinExistence type="predicted"/>
<dbReference type="EMBL" id="SGWV01000009">
    <property type="protein sequence ID" value="RZS54434.1"/>
    <property type="molecule type" value="Genomic_DNA"/>
</dbReference>
<name>A0A4Q7LJF3_9BURK</name>
<feature type="compositionally biased region" description="Low complexity" evidence="1">
    <location>
        <begin position="56"/>
        <end position="70"/>
    </location>
</feature>
<dbReference type="Gene3D" id="3.30.2010.10">
    <property type="entry name" value="Metalloproteases ('zincins'), catalytic domain"/>
    <property type="match status" value="1"/>
</dbReference>
<accession>A0A4Q7LJF3</accession>
<dbReference type="PANTHER" id="PTHR30399">
    <property type="entry name" value="UNCHARACTERIZED PROTEIN YGJP"/>
    <property type="match status" value="1"/>
</dbReference>
<evidence type="ECO:0000313" key="3">
    <source>
        <dbReference type="EMBL" id="RZS54434.1"/>
    </source>
</evidence>
<comment type="caution">
    <text evidence="3">The sequence shown here is derived from an EMBL/GenBank/DDBJ whole genome shotgun (WGS) entry which is preliminary data.</text>
</comment>
<dbReference type="Proteomes" id="UP000293433">
    <property type="component" value="Unassembled WGS sequence"/>
</dbReference>
<evidence type="ECO:0000313" key="4">
    <source>
        <dbReference type="Proteomes" id="UP000293433"/>
    </source>
</evidence>
<evidence type="ECO:0000256" key="1">
    <source>
        <dbReference type="SAM" id="MobiDB-lite"/>
    </source>
</evidence>
<protein>
    <recommendedName>
        <fullName evidence="2">YgjP-like metallopeptidase domain-containing protein</fullName>
    </recommendedName>
</protein>
<dbReference type="Pfam" id="PF01863">
    <property type="entry name" value="YgjP-like"/>
    <property type="match status" value="1"/>
</dbReference>
<keyword evidence="4" id="KW-1185">Reference proteome</keyword>
<feature type="region of interest" description="Disordered" evidence="1">
    <location>
        <begin position="56"/>
        <end position="95"/>
    </location>
</feature>
<dbReference type="PANTHER" id="PTHR30399:SF1">
    <property type="entry name" value="UTP PYROPHOSPHATASE"/>
    <property type="match status" value="1"/>
</dbReference>
<dbReference type="CDD" id="cd07344">
    <property type="entry name" value="M48_yhfN_like"/>
    <property type="match status" value="1"/>
</dbReference>
<dbReference type="RefSeq" id="WP_242615515.1">
    <property type="nucleotide sequence ID" value="NZ_SGWV01000009.1"/>
</dbReference>
<reference evidence="3 4" key="1">
    <citation type="submission" date="2019-02" db="EMBL/GenBank/DDBJ databases">
        <title>Genomic Encyclopedia of Type Strains, Phase IV (KMG-IV): sequencing the most valuable type-strain genomes for metagenomic binning, comparative biology and taxonomic classification.</title>
        <authorList>
            <person name="Goeker M."/>
        </authorList>
    </citation>
    <scope>NUCLEOTIDE SEQUENCE [LARGE SCALE GENOMIC DNA]</scope>
    <source>
        <strain evidence="3 4">DSM 10617</strain>
    </source>
</reference>
<dbReference type="AlphaFoldDB" id="A0A4Q7LJF3"/>
<organism evidence="3 4">
    <name type="scientific">Sphaerotilus mobilis</name>
    <dbReference type="NCBI Taxonomy" id="47994"/>
    <lineage>
        <taxon>Bacteria</taxon>
        <taxon>Pseudomonadati</taxon>
        <taxon>Pseudomonadota</taxon>
        <taxon>Betaproteobacteria</taxon>
        <taxon>Burkholderiales</taxon>
        <taxon>Sphaerotilaceae</taxon>
        <taxon>Sphaerotilus</taxon>
    </lineage>
</organism>
<sequence length="354" mass="38599">MKNRRAAARSDTATPQLELPLFEHDAWPSTPAAVAPPMAPAAHAIGQVAASAPTALPPALLSPHPAAHPVVPSPAPRRAADTPQGDSALWRHPRGNREIRLGGQSVGYELRRARRRTIGFVIGAEGLVVSAPRWVGQPEIDAALLSKTRWILRKLADQHERIERIAAARVTWCDGTSLPYLGEPLLIVLDARVAGAELRDGRHSQPCADGIAAPSPQTGLAGMAQRVLHIGLPQSADATQIRDAVQSWLQRQAIALFETRCRHYAAQLGVRVARLRLSSAQTRWGSASADGTVRLNWRLIHFSLASIDYVVAHELAHLREMNHSAAFWEVVRSVMPDYESRRGQLKDGQVPVFD</sequence>
<evidence type="ECO:0000259" key="2">
    <source>
        <dbReference type="Pfam" id="PF01863"/>
    </source>
</evidence>
<feature type="domain" description="YgjP-like metallopeptidase" evidence="2">
    <location>
        <begin position="117"/>
        <end position="346"/>
    </location>
</feature>
<dbReference type="InterPro" id="IPR053136">
    <property type="entry name" value="UTP_pyrophosphatase-like"/>
</dbReference>
<gene>
    <name evidence="3" type="ORF">EV685_1911</name>
</gene>
<dbReference type="InterPro" id="IPR002725">
    <property type="entry name" value="YgjP-like_metallopeptidase"/>
</dbReference>